<dbReference type="InterPro" id="IPR011545">
    <property type="entry name" value="DEAD/DEAH_box_helicase_dom"/>
</dbReference>
<feature type="domain" description="Helicase ATP-binding" evidence="8">
    <location>
        <begin position="1"/>
        <end position="97"/>
    </location>
</feature>
<evidence type="ECO:0000256" key="4">
    <source>
        <dbReference type="ARBA" id="ARBA00022840"/>
    </source>
</evidence>
<dbReference type="Gene3D" id="3.40.50.300">
    <property type="entry name" value="P-loop containing nucleotide triphosphate hydrolases"/>
    <property type="match status" value="2"/>
</dbReference>
<sequence length="298" mass="34241">IMSIVGGMAIQKQKRLLAKQPNIIIGTPGRFWEVFSENHDYIQTLRHIKYLVLDEADRMLETGHFKELDNILTILSRNWQQNTSEWNDDGEIVINETKATLDSNLNENLKHKWRNNSRKKDQKSKGTMAELMQRLEFYDPDPIFIDITPKDSVAETLQESKIDCLVKDKDPKAVMVASDVAARGLDIPLIDHVIHYQLPRSGDRTNLAKQIDQEQHKLQKVPEEFGIELDEDLQLLSQPLVPRGISTKYLTSGIVRDLADRLLDESSHNNQIMGVKRTKATDDFKSRKSSKKKRKISS</sequence>
<keyword evidence="2 6" id="KW-0378">Hydrolase</keyword>
<protein>
    <recommendedName>
        <fullName evidence="6">ATP-dependent RNA helicase</fullName>
        <ecNumber evidence="6">3.6.4.13</ecNumber>
    </recommendedName>
</protein>
<dbReference type="Pfam" id="PF00271">
    <property type="entry name" value="Helicase_C"/>
    <property type="match status" value="1"/>
</dbReference>
<comment type="similarity">
    <text evidence="6">Belongs to the DEAD box helicase family.</text>
</comment>
<dbReference type="PROSITE" id="PS00039">
    <property type="entry name" value="DEAD_ATP_HELICASE"/>
    <property type="match status" value="1"/>
</dbReference>
<evidence type="ECO:0000256" key="3">
    <source>
        <dbReference type="ARBA" id="ARBA00022806"/>
    </source>
</evidence>
<dbReference type="EMBL" id="CAJVPY010021502">
    <property type="protein sequence ID" value="CAG8779772.1"/>
    <property type="molecule type" value="Genomic_DNA"/>
</dbReference>
<dbReference type="GO" id="GO:0005524">
    <property type="term" value="F:ATP binding"/>
    <property type="evidence" value="ECO:0007669"/>
    <property type="project" value="UniProtKB-UniRule"/>
</dbReference>
<proteinExistence type="inferred from homology"/>
<organism evidence="9 10">
    <name type="scientific">Dentiscutata erythropus</name>
    <dbReference type="NCBI Taxonomy" id="1348616"/>
    <lineage>
        <taxon>Eukaryota</taxon>
        <taxon>Fungi</taxon>
        <taxon>Fungi incertae sedis</taxon>
        <taxon>Mucoromycota</taxon>
        <taxon>Glomeromycotina</taxon>
        <taxon>Glomeromycetes</taxon>
        <taxon>Diversisporales</taxon>
        <taxon>Gigasporaceae</taxon>
        <taxon>Dentiscutata</taxon>
    </lineage>
</organism>
<feature type="non-terminal residue" evidence="9">
    <location>
        <position position="298"/>
    </location>
</feature>
<dbReference type="OrthoDB" id="4310724at2759"/>
<evidence type="ECO:0000313" key="10">
    <source>
        <dbReference type="Proteomes" id="UP000789405"/>
    </source>
</evidence>
<evidence type="ECO:0000256" key="5">
    <source>
        <dbReference type="ARBA" id="ARBA00022884"/>
    </source>
</evidence>
<keyword evidence="3 6" id="KW-0347">Helicase</keyword>
<dbReference type="AlphaFoldDB" id="A0A9N9P110"/>
<dbReference type="GO" id="GO:0003724">
    <property type="term" value="F:RNA helicase activity"/>
    <property type="evidence" value="ECO:0007669"/>
    <property type="project" value="UniProtKB-EC"/>
</dbReference>
<keyword evidence="4 6" id="KW-0067">ATP-binding</keyword>
<dbReference type="InterPro" id="IPR000629">
    <property type="entry name" value="RNA-helicase_DEAD-box_CS"/>
</dbReference>
<dbReference type="EC" id="3.6.4.13" evidence="6"/>
<comment type="caution">
    <text evidence="9">The sequence shown here is derived from an EMBL/GenBank/DDBJ whole genome shotgun (WGS) entry which is preliminary data.</text>
</comment>
<dbReference type="PANTHER" id="PTHR24031">
    <property type="entry name" value="RNA HELICASE"/>
    <property type="match status" value="1"/>
</dbReference>
<dbReference type="PROSITE" id="PS51192">
    <property type="entry name" value="HELICASE_ATP_BIND_1"/>
    <property type="match status" value="1"/>
</dbReference>
<dbReference type="InterPro" id="IPR014001">
    <property type="entry name" value="Helicase_ATP-bd"/>
</dbReference>
<evidence type="ECO:0000259" key="8">
    <source>
        <dbReference type="PROSITE" id="PS51192"/>
    </source>
</evidence>
<keyword evidence="1 6" id="KW-0547">Nucleotide-binding</keyword>
<dbReference type="InterPro" id="IPR027417">
    <property type="entry name" value="P-loop_NTPase"/>
</dbReference>
<comment type="domain">
    <text evidence="6">The Q motif is unique to and characteristic of the DEAD box family of RNA helicases and controls ATP binding and hydrolysis.</text>
</comment>
<accession>A0A9N9P110</accession>
<keyword evidence="10" id="KW-1185">Reference proteome</keyword>
<gene>
    <name evidence="9" type="ORF">DERYTH_LOCUS19509</name>
</gene>
<dbReference type="InterPro" id="IPR001650">
    <property type="entry name" value="Helicase_C-like"/>
</dbReference>
<evidence type="ECO:0000256" key="7">
    <source>
        <dbReference type="SAM" id="MobiDB-lite"/>
    </source>
</evidence>
<comment type="catalytic activity">
    <reaction evidence="6">
        <text>ATP + H2O = ADP + phosphate + H(+)</text>
        <dbReference type="Rhea" id="RHEA:13065"/>
        <dbReference type="ChEBI" id="CHEBI:15377"/>
        <dbReference type="ChEBI" id="CHEBI:15378"/>
        <dbReference type="ChEBI" id="CHEBI:30616"/>
        <dbReference type="ChEBI" id="CHEBI:43474"/>
        <dbReference type="ChEBI" id="CHEBI:456216"/>
        <dbReference type="EC" id="3.6.4.13"/>
    </reaction>
</comment>
<dbReference type="GO" id="GO:0016787">
    <property type="term" value="F:hydrolase activity"/>
    <property type="evidence" value="ECO:0007669"/>
    <property type="project" value="UniProtKB-KW"/>
</dbReference>
<dbReference type="Proteomes" id="UP000789405">
    <property type="component" value="Unassembled WGS sequence"/>
</dbReference>
<feature type="compositionally biased region" description="Basic residues" evidence="7">
    <location>
        <begin position="287"/>
        <end position="298"/>
    </location>
</feature>
<evidence type="ECO:0000256" key="2">
    <source>
        <dbReference type="ARBA" id="ARBA00022801"/>
    </source>
</evidence>
<name>A0A9N9P110_9GLOM</name>
<keyword evidence="5 6" id="KW-0694">RNA-binding</keyword>
<evidence type="ECO:0000256" key="6">
    <source>
        <dbReference type="RuleBase" id="RU365068"/>
    </source>
</evidence>
<evidence type="ECO:0000256" key="1">
    <source>
        <dbReference type="ARBA" id="ARBA00022741"/>
    </source>
</evidence>
<dbReference type="GO" id="GO:0003723">
    <property type="term" value="F:RNA binding"/>
    <property type="evidence" value="ECO:0007669"/>
    <property type="project" value="UniProtKB-UniRule"/>
</dbReference>
<evidence type="ECO:0000313" key="9">
    <source>
        <dbReference type="EMBL" id="CAG8779772.1"/>
    </source>
</evidence>
<comment type="function">
    <text evidence="6">RNA helicase.</text>
</comment>
<dbReference type="Pfam" id="PF00270">
    <property type="entry name" value="DEAD"/>
    <property type="match status" value="1"/>
</dbReference>
<reference evidence="9" key="1">
    <citation type="submission" date="2021-06" db="EMBL/GenBank/DDBJ databases">
        <authorList>
            <person name="Kallberg Y."/>
            <person name="Tangrot J."/>
            <person name="Rosling A."/>
        </authorList>
    </citation>
    <scope>NUCLEOTIDE SEQUENCE</scope>
    <source>
        <strain evidence="9">MA453B</strain>
    </source>
</reference>
<feature type="region of interest" description="Disordered" evidence="7">
    <location>
        <begin position="270"/>
        <end position="298"/>
    </location>
</feature>
<dbReference type="SUPFAM" id="SSF52540">
    <property type="entry name" value="P-loop containing nucleoside triphosphate hydrolases"/>
    <property type="match status" value="1"/>
</dbReference>